<organism evidence="2 3">
    <name type="scientific">Bombardia bombarda</name>
    <dbReference type="NCBI Taxonomy" id="252184"/>
    <lineage>
        <taxon>Eukaryota</taxon>
        <taxon>Fungi</taxon>
        <taxon>Dikarya</taxon>
        <taxon>Ascomycota</taxon>
        <taxon>Pezizomycotina</taxon>
        <taxon>Sordariomycetes</taxon>
        <taxon>Sordariomycetidae</taxon>
        <taxon>Sordariales</taxon>
        <taxon>Lasiosphaeriaceae</taxon>
        <taxon>Bombardia</taxon>
    </lineage>
</organism>
<feature type="region of interest" description="Disordered" evidence="1">
    <location>
        <begin position="76"/>
        <end position="107"/>
    </location>
</feature>
<comment type="caution">
    <text evidence="2">The sequence shown here is derived from an EMBL/GenBank/DDBJ whole genome shotgun (WGS) entry which is preliminary data.</text>
</comment>
<keyword evidence="3" id="KW-1185">Reference proteome</keyword>
<proteinExistence type="predicted"/>
<protein>
    <submittedName>
        <fullName evidence="2">Uncharacterized protein</fullName>
    </submittedName>
</protein>
<dbReference type="AlphaFoldDB" id="A0AA39WTV6"/>
<dbReference type="EMBL" id="JAULSR010000004">
    <property type="protein sequence ID" value="KAK0621523.1"/>
    <property type="molecule type" value="Genomic_DNA"/>
</dbReference>
<evidence type="ECO:0000313" key="2">
    <source>
        <dbReference type="EMBL" id="KAK0621523.1"/>
    </source>
</evidence>
<dbReference type="Proteomes" id="UP001174934">
    <property type="component" value="Unassembled WGS sequence"/>
</dbReference>
<reference evidence="2" key="1">
    <citation type="submission" date="2023-06" db="EMBL/GenBank/DDBJ databases">
        <title>Genome-scale phylogeny and comparative genomics of the fungal order Sordariales.</title>
        <authorList>
            <consortium name="Lawrence Berkeley National Laboratory"/>
            <person name="Hensen N."/>
            <person name="Bonometti L."/>
            <person name="Westerberg I."/>
            <person name="Brannstrom I.O."/>
            <person name="Guillou S."/>
            <person name="Cros-Aarteil S."/>
            <person name="Calhoun S."/>
            <person name="Haridas S."/>
            <person name="Kuo A."/>
            <person name="Mondo S."/>
            <person name="Pangilinan J."/>
            <person name="Riley R."/>
            <person name="LaButti K."/>
            <person name="Andreopoulos B."/>
            <person name="Lipzen A."/>
            <person name="Chen C."/>
            <person name="Yanf M."/>
            <person name="Daum C."/>
            <person name="Ng V."/>
            <person name="Clum A."/>
            <person name="Steindorff A."/>
            <person name="Ohm R."/>
            <person name="Martin F."/>
            <person name="Silar P."/>
            <person name="Natvig D."/>
            <person name="Lalanne C."/>
            <person name="Gautier V."/>
            <person name="Ament-velasquez S.L."/>
            <person name="Kruys A."/>
            <person name="Hutchinson M.I."/>
            <person name="Powell A.J."/>
            <person name="Barry K."/>
            <person name="Miller A.N."/>
            <person name="Grigoriev I.V."/>
            <person name="Debuchy R."/>
            <person name="Gladieux P."/>
            <person name="Thoren M.H."/>
            <person name="Johannesson H."/>
        </authorList>
    </citation>
    <scope>NUCLEOTIDE SEQUENCE</scope>
    <source>
        <strain evidence="2">SMH3391-2</strain>
    </source>
</reference>
<evidence type="ECO:0000313" key="3">
    <source>
        <dbReference type="Proteomes" id="UP001174934"/>
    </source>
</evidence>
<sequence length="319" mass="36508">MHFPNLHSKHACSQKRRKKERKSLCCQPSCKPHFWRPCSSPSYHIIIDIGGVLVVTGKHADWPRSAKTTHEKIMMKKGKQKTKNKTACLTARRRRQQPPRSPDLDPPPSICHLPSIHPCSIRLLSHTPNLQLLTYEEDTGMYTWIQTVTCPRMYLPQDTFAPPPCITHQRFLQRYDTRTRGDTAYRVPHQATPHNHKVYSKPIHTNTHLPTHYSDTLHTYIPNAYICTSSAPSVCMHVSVILQVLLLKSNRKATTNGPLSNTVTIPTCRQKEESKYPTPWPFAPRHFYATQPGFPHGIASARIGYCSMAGEWVCFVWVM</sequence>
<name>A0AA39WTV6_9PEZI</name>
<accession>A0AA39WTV6</accession>
<evidence type="ECO:0000256" key="1">
    <source>
        <dbReference type="SAM" id="MobiDB-lite"/>
    </source>
</evidence>
<gene>
    <name evidence="2" type="ORF">B0T17DRAFT_534321</name>
</gene>